<evidence type="ECO:0000256" key="2">
    <source>
        <dbReference type="ARBA" id="ARBA00022840"/>
    </source>
</evidence>
<gene>
    <name evidence="10" type="primary">prpR</name>
    <name evidence="10" type="ORF">GCM10007301_21380</name>
</gene>
<feature type="domain" description="Sigma-54 factor interaction" evidence="8">
    <location>
        <begin position="333"/>
        <end position="565"/>
    </location>
</feature>
<comment type="caution">
    <text evidence="10">The sequence shown here is derived from an EMBL/GenBank/DDBJ whole genome shotgun (WGS) entry which is preliminary data.</text>
</comment>
<dbReference type="InterPro" id="IPR003593">
    <property type="entry name" value="AAA+_ATPase"/>
</dbReference>
<evidence type="ECO:0000256" key="5">
    <source>
        <dbReference type="ARBA" id="ARBA00023125"/>
    </source>
</evidence>
<dbReference type="AlphaFoldDB" id="A0A917BYM8"/>
<dbReference type="InterPro" id="IPR012704">
    <property type="entry name" value="Sig_transdc_resp-reg_PrpR"/>
</dbReference>
<dbReference type="NCBIfam" id="TIGR02329">
    <property type="entry name" value="propionate_PrpR"/>
    <property type="match status" value="1"/>
</dbReference>
<keyword evidence="5" id="KW-0238">DNA-binding</keyword>
<dbReference type="PROSITE" id="PS50112">
    <property type="entry name" value="PAS"/>
    <property type="match status" value="1"/>
</dbReference>
<dbReference type="GO" id="GO:0043565">
    <property type="term" value="F:sequence-specific DNA binding"/>
    <property type="evidence" value="ECO:0007669"/>
    <property type="project" value="InterPro"/>
</dbReference>
<proteinExistence type="predicted"/>
<dbReference type="InterPro" id="IPR002197">
    <property type="entry name" value="HTH_Fis"/>
</dbReference>
<evidence type="ECO:0000256" key="6">
    <source>
        <dbReference type="ARBA" id="ARBA00023159"/>
    </source>
</evidence>
<dbReference type="SMART" id="SM00382">
    <property type="entry name" value="AAA"/>
    <property type="match status" value="1"/>
</dbReference>
<dbReference type="PROSITE" id="PS00688">
    <property type="entry name" value="SIGMA54_INTERACT_3"/>
    <property type="match status" value="1"/>
</dbReference>
<sequence length="642" mass="69957">MAAALRARPGERLRLCFLSYRHLTHLARTVLDEYAQRAEIEVVDRAFEGALAVAQERERMGTVDAFVSAGANASYLRGSLKSPVATINVGGYDILLALLRAREHSDRVGIVTHRRTIPEIDAIKELLRIEVTQGAYQTAEEASARVKEMAAQGFPVIIGSSVVMEAAEKLGIHGILAYSLAGVRQGLEDALELARIARLESARYEQLNGVLQHVQEAVLAVDLDDRITAANPAMETLLGLSAGAAIGRFAVEVEPELSLAGVLAGGEAEKGIVLRIRRRDFIANRIPIREHGQISGAMITVYDARTISEADKSLRSQARRRSVLSTRYALSDIRGTSPAIERARGTAARFAATDLTVLLSGESGTGKEVFAQAIHNLSARAGRAFVAVNCSAFPESLLESELFGYEDGAFTGSRKGGKVGLFEAAHTGTLFLDEIGDMPLTLQTRLLRVLQEREIVRLGSVAPIPVDLRIIAATHQPLEELVRQRAFRADLYYRLNTLNLRLPALRERPEDVTVLAEGFVTACLLRMGSRLPAPAVVAPLERWLTAYDWPGNVRELENLCERLTMLVVHFGSADAIPPDILRHDCPELFRHGPAPDVAPEDERAYVAGVLAACDGSRQAAARRLGMSRATLWRRMKQLGIGG</sequence>
<keyword evidence="1" id="KW-0547">Nucleotide-binding</keyword>
<dbReference type="CDD" id="cd00009">
    <property type="entry name" value="AAA"/>
    <property type="match status" value="1"/>
</dbReference>
<dbReference type="FunFam" id="3.40.50.300:FF:000006">
    <property type="entry name" value="DNA-binding transcriptional regulator NtrC"/>
    <property type="match status" value="1"/>
</dbReference>
<reference evidence="10" key="1">
    <citation type="journal article" date="2014" name="Int. J. Syst. Evol. Microbiol.">
        <title>Complete genome sequence of Corynebacterium casei LMG S-19264T (=DSM 44701T), isolated from a smear-ripened cheese.</title>
        <authorList>
            <consortium name="US DOE Joint Genome Institute (JGI-PGF)"/>
            <person name="Walter F."/>
            <person name="Albersmeier A."/>
            <person name="Kalinowski J."/>
            <person name="Ruckert C."/>
        </authorList>
    </citation>
    <scope>NUCLEOTIDE SEQUENCE</scope>
    <source>
        <strain evidence="10">CCM 7897</strain>
    </source>
</reference>
<dbReference type="SUPFAM" id="SSF55785">
    <property type="entry name" value="PYP-like sensor domain (PAS domain)"/>
    <property type="match status" value="1"/>
</dbReference>
<dbReference type="Gene3D" id="3.30.450.20">
    <property type="entry name" value="PAS domain"/>
    <property type="match status" value="1"/>
</dbReference>
<reference evidence="10" key="2">
    <citation type="submission" date="2020-09" db="EMBL/GenBank/DDBJ databases">
        <authorList>
            <person name="Sun Q."/>
            <person name="Sedlacek I."/>
        </authorList>
    </citation>
    <scope>NUCLEOTIDE SEQUENCE</scope>
    <source>
        <strain evidence="10">CCM 7897</strain>
    </source>
</reference>
<dbReference type="EMBL" id="BMCT01000002">
    <property type="protein sequence ID" value="GGF61326.1"/>
    <property type="molecule type" value="Genomic_DNA"/>
</dbReference>
<dbReference type="Pfam" id="PF00158">
    <property type="entry name" value="Sigma54_activat"/>
    <property type="match status" value="1"/>
</dbReference>
<dbReference type="InterPro" id="IPR027417">
    <property type="entry name" value="P-loop_NTPase"/>
</dbReference>
<protein>
    <submittedName>
        <fullName evidence="10">Propionate catabolism operon regulatory protein PrpR</fullName>
    </submittedName>
</protein>
<feature type="domain" description="PAS" evidence="9">
    <location>
        <begin position="203"/>
        <end position="248"/>
    </location>
</feature>
<dbReference type="Gene3D" id="1.10.10.60">
    <property type="entry name" value="Homeodomain-like"/>
    <property type="match status" value="1"/>
</dbReference>
<name>A0A917BYM8_9HYPH</name>
<dbReference type="Pfam" id="PF06506">
    <property type="entry name" value="PrpR_N"/>
    <property type="match status" value="1"/>
</dbReference>
<dbReference type="PRINTS" id="PR01590">
    <property type="entry name" value="HTHFIS"/>
</dbReference>
<dbReference type="GO" id="GO:0000156">
    <property type="term" value="F:phosphorelay response regulator activity"/>
    <property type="evidence" value="ECO:0007669"/>
    <property type="project" value="InterPro"/>
</dbReference>
<dbReference type="RefSeq" id="WP_210324179.1">
    <property type="nucleotide sequence ID" value="NZ_BMCT01000002.1"/>
</dbReference>
<evidence type="ECO:0000256" key="3">
    <source>
        <dbReference type="ARBA" id="ARBA00023012"/>
    </source>
</evidence>
<accession>A0A917BYM8</accession>
<dbReference type="Gene3D" id="3.40.50.10660">
    <property type="entry name" value="PrpR receptor domain-like"/>
    <property type="match status" value="1"/>
</dbReference>
<dbReference type="InterPro" id="IPR010524">
    <property type="entry name" value="Sig_transdc_resp-reg_PrpR_N"/>
</dbReference>
<dbReference type="InterPro" id="IPR058031">
    <property type="entry name" value="AAA_lid_NorR"/>
</dbReference>
<dbReference type="CDD" id="cd00130">
    <property type="entry name" value="PAS"/>
    <property type="match status" value="1"/>
</dbReference>
<dbReference type="InterPro" id="IPR025943">
    <property type="entry name" value="Sigma_54_int_dom_ATP-bd_2"/>
</dbReference>
<dbReference type="PROSITE" id="PS50045">
    <property type="entry name" value="SIGMA54_INTERACT_4"/>
    <property type="match status" value="1"/>
</dbReference>
<dbReference type="InterPro" id="IPR002078">
    <property type="entry name" value="Sigma_54_int"/>
</dbReference>
<dbReference type="SUPFAM" id="SSF52540">
    <property type="entry name" value="P-loop containing nucleoside triphosphate hydrolases"/>
    <property type="match status" value="1"/>
</dbReference>
<dbReference type="SUPFAM" id="SSF159800">
    <property type="entry name" value="PrpR receptor domain-like"/>
    <property type="match status" value="1"/>
</dbReference>
<keyword evidence="6" id="KW-0010">Activator</keyword>
<dbReference type="Pfam" id="PF02954">
    <property type="entry name" value="HTH_8"/>
    <property type="match status" value="1"/>
</dbReference>
<keyword evidence="2" id="KW-0067">ATP-binding</keyword>
<evidence type="ECO:0000259" key="9">
    <source>
        <dbReference type="PROSITE" id="PS50112"/>
    </source>
</evidence>
<dbReference type="GO" id="GO:0006355">
    <property type="term" value="P:regulation of DNA-templated transcription"/>
    <property type="evidence" value="ECO:0007669"/>
    <property type="project" value="InterPro"/>
</dbReference>
<dbReference type="InterPro" id="IPR000014">
    <property type="entry name" value="PAS"/>
</dbReference>
<keyword evidence="11" id="KW-1185">Reference proteome</keyword>
<evidence type="ECO:0000259" key="8">
    <source>
        <dbReference type="PROSITE" id="PS50045"/>
    </source>
</evidence>
<evidence type="ECO:0000256" key="7">
    <source>
        <dbReference type="ARBA" id="ARBA00023163"/>
    </source>
</evidence>
<evidence type="ECO:0000313" key="10">
    <source>
        <dbReference type="EMBL" id="GGF61326.1"/>
    </source>
</evidence>
<dbReference type="PROSITE" id="PS00676">
    <property type="entry name" value="SIGMA54_INTERACT_2"/>
    <property type="match status" value="1"/>
</dbReference>
<dbReference type="NCBIfam" id="TIGR00229">
    <property type="entry name" value="sensory_box"/>
    <property type="match status" value="1"/>
</dbReference>
<dbReference type="PROSITE" id="PS00675">
    <property type="entry name" value="SIGMA54_INTERACT_1"/>
    <property type="match status" value="1"/>
</dbReference>
<keyword evidence="4" id="KW-0805">Transcription regulation</keyword>
<keyword evidence="3" id="KW-0902">Two-component regulatory system</keyword>
<dbReference type="PANTHER" id="PTHR32071">
    <property type="entry name" value="TRANSCRIPTIONAL REGULATORY PROTEIN"/>
    <property type="match status" value="1"/>
</dbReference>
<dbReference type="Proteomes" id="UP000606044">
    <property type="component" value="Unassembled WGS sequence"/>
</dbReference>
<evidence type="ECO:0000256" key="1">
    <source>
        <dbReference type="ARBA" id="ARBA00022741"/>
    </source>
</evidence>
<dbReference type="Gene3D" id="3.40.50.2300">
    <property type="match status" value="1"/>
</dbReference>
<dbReference type="InterPro" id="IPR025944">
    <property type="entry name" value="Sigma_54_int_dom_CS"/>
</dbReference>
<dbReference type="InterPro" id="IPR025662">
    <property type="entry name" value="Sigma_54_int_dom_ATP-bd_1"/>
</dbReference>
<dbReference type="Pfam" id="PF25601">
    <property type="entry name" value="AAA_lid_14"/>
    <property type="match status" value="1"/>
</dbReference>
<dbReference type="SMART" id="SM00091">
    <property type="entry name" value="PAS"/>
    <property type="match status" value="1"/>
</dbReference>
<dbReference type="Gene3D" id="3.40.50.300">
    <property type="entry name" value="P-loop containing nucleotide triphosphate hydrolases"/>
    <property type="match status" value="1"/>
</dbReference>
<organism evidence="10 11">
    <name type="scientific">Azorhizobium oxalatiphilum</name>
    <dbReference type="NCBI Taxonomy" id="980631"/>
    <lineage>
        <taxon>Bacteria</taxon>
        <taxon>Pseudomonadati</taxon>
        <taxon>Pseudomonadota</taxon>
        <taxon>Alphaproteobacteria</taxon>
        <taxon>Hyphomicrobiales</taxon>
        <taxon>Xanthobacteraceae</taxon>
        <taxon>Azorhizobium</taxon>
    </lineage>
</organism>
<keyword evidence="7" id="KW-0804">Transcription</keyword>
<dbReference type="Pfam" id="PF13188">
    <property type="entry name" value="PAS_8"/>
    <property type="match status" value="1"/>
</dbReference>
<dbReference type="SUPFAM" id="SSF46689">
    <property type="entry name" value="Homeodomain-like"/>
    <property type="match status" value="1"/>
</dbReference>
<dbReference type="PANTHER" id="PTHR32071:SF81">
    <property type="entry name" value="PROPIONATE CATABOLISM OPERON REGULATORY PROTEIN"/>
    <property type="match status" value="1"/>
</dbReference>
<dbReference type="GO" id="GO:0005524">
    <property type="term" value="F:ATP binding"/>
    <property type="evidence" value="ECO:0007669"/>
    <property type="project" value="UniProtKB-KW"/>
</dbReference>
<dbReference type="GO" id="GO:0005737">
    <property type="term" value="C:cytoplasm"/>
    <property type="evidence" value="ECO:0007669"/>
    <property type="project" value="InterPro"/>
</dbReference>
<evidence type="ECO:0000256" key="4">
    <source>
        <dbReference type="ARBA" id="ARBA00023015"/>
    </source>
</evidence>
<dbReference type="GO" id="GO:0019629">
    <property type="term" value="P:propionate catabolic process, 2-methylcitrate cycle"/>
    <property type="evidence" value="ECO:0007669"/>
    <property type="project" value="InterPro"/>
</dbReference>
<dbReference type="InterPro" id="IPR009057">
    <property type="entry name" value="Homeodomain-like_sf"/>
</dbReference>
<dbReference type="Gene3D" id="1.10.8.60">
    <property type="match status" value="1"/>
</dbReference>
<dbReference type="InterPro" id="IPR035965">
    <property type="entry name" value="PAS-like_dom_sf"/>
</dbReference>
<evidence type="ECO:0000313" key="11">
    <source>
        <dbReference type="Proteomes" id="UP000606044"/>
    </source>
</evidence>